<feature type="binding site" evidence="12">
    <location>
        <position position="110"/>
    </location>
    <ligand>
        <name>Ca(2+)</name>
        <dbReference type="ChEBI" id="CHEBI:29108"/>
    </ligand>
</feature>
<dbReference type="InterPro" id="IPR036462">
    <property type="entry name" value="Fumarylacetoacetase_N_sf"/>
</dbReference>
<evidence type="ECO:0000256" key="7">
    <source>
        <dbReference type="ARBA" id="ARBA00022842"/>
    </source>
</evidence>
<dbReference type="GO" id="GO:0046872">
    <property type="term" value="F:metal ion binding"/>
    <property type="evidence" value="ECO:0007669"/>
    <property type="project" value="UniProtKB-UniRule"/>
</dbReference>
<evidence type="ECO:0000256" key="2">
    <source>
        <dbReference type="ARBA" id="ARBA00010211"/>
    </source>
</evidence>
<dbReference type="VEuPathDB" id="FungiDB:BO83DRAFT_395721"/>
<evidence type="ECO:0000256" key="11">
    <source>
        <dbReference type="PIRSR" id="PIRSR605959-2"/>
    </source>
</evidence>
<dbReference type="PANTHER" id="PTHR43069">
    <property type="entry name" value="FUMARYLACETOACETASE"/>
    <property type="match status" value="1"/>
</dbReference>
<proteinExistence type="inferred from homology"/>
<feature type="domain" description="Fumarylacetoacetase N-terminal" evidence="15">
    <location>
        <begin position="8"/>
        <end position="102"/>
    </location>
</feature>
<keyword evidence="5 13" id="KW-0378">Hydrolase</keyword>
<feature type="binding site" evidence="11">
    <location>
        <position position="333"/>
    </location>
    <ligand>
        <name>substrate</name>
    </ligand>
</feature>
<dbReference type="Pfam" id="PF01557">
    <property type="entry name" value="FAA_hydrolase"/>
    <property type="match status" value="1"/>
</dbReference>
<dbReference type="SUPFAM" id="SSF63433">
    <property type="entry name" value="Fumarylacetoacetate hydrolase, FAH, N-terminal domain"/>
    <property type="match status" value="1"/>
</dbReference>
<name>A0A317W7M1_ASPEC</name>
<keyword evidence="9 13" id="KW-0585">Phenylalanine catabolism</keyword>
<evidence type="ECO:0000256" key="13">
    <source>
        <dbReference type="RuleBase" id="RU366008"/>
    </source>
</evidence>
<feature type="binding site" evidence="11">
    <location>
        <position position="112"/>
    </location>
    <ligand>
        <name>substrate</name>
    </ligand>
</feature>
<comment type="catalytic activity">
    <reaction evidence="13">
        <text>4-fumarylacetoacetate + H2O = acetoacetate + fumarate + H(+)</text>
        <dbReference type="Rhea" id="RHEA:10244"/>
        <dbReference type="ChEBI" id="CHEBI:13705"/>
        <dbReference type="ChEBI" id="CHEBI:15377"/>
        <dbReference type="ChEBI" id="CHEBI:15378"/>
        <dbReference type="ChEBI" id="CHEBI:18034"/>
        <dbReference type="ChEBI" id="CHEBI:29806"/>
        <dbReference type="EC" id="3.7.1.2"/>
    </reaction>
</comment>
<feature type="binding site" evidence="12">
    <location>
        <position position="235"/>
    </location>
    <ligand>
        <name>Mg(2+)</name>
        <dbReference type="ChEBI" id="CHEBI:18420"/>
    </ligand>
</feature>
<feature type="binding site" evidence="12">
    <location>
        <position position="183"/>
    </location>
    <ligand>
        <name>Ca(2+)</name>
        <dbReference type="ChEBI" id="CHEBI:29108"/>
    </ligand>
</feature>
<gene>
    <name evidence="16" type="ORF">BO83DRAFT_395721</name>
</gene>
<protein>
    <recommendedName>
        <fullName evidence="3 13">Fumarylacetoacetase</fullName>
        <ecNumber evidence="3 13">3.7.1.2</ecNumber>
    </recommendedName>
    <alternativeName>
        <fullName evidence="13">Fumarylacetoacetate hydrolase</fullName>
    </alternativeName>
</protein>
<comment type="similarity">
    <text evidence="2 13">Belongs to the FAH family.</text>
</comment>
<evidence type="ECO:0000313" key="16">
    <source>
        <dbReference type="EMBL" id="PWY82646.1"/>
    </source>
</evidence>
<dbReference type="AlphaFoldDB" id="A0A317W7M1"/>
<accession>A0A317W7M1</accession>
<evidence type="ECO:0000259" key="14">
    <source>
        <dbReference type="Pfam" id="PF01557"/>
    </source>
</evidence>
<feature type="active site" description="Proton acceptor" evidence="10">
    <location>
        <position position="117"/>
    </location>
</feature>
<keyword evidence="8 13" id="KW-0828">Tyrosine catabolism</keyword>
<evidence type="ECO:0000256" key="9">
    <source>
        <dbReference type="ARBA" id="ARBA00023232"/>
    </source>
</evidence>
<feature type="binding site" evidence="12">
    <location>
        <position position="239"/>
    </location>
    <ligand>
        <name>Mg(2+)</name>
        <dbReference type="ChEBI" id="CHEBI:18420"/>
    </ligand>
</feature>
<evidence type="ECO:0000256" key="3">
    <source>
        <dbReference type="ARBA" id="ARBA00012094"/>
    </source>
</evidence>
<feature type="domain" description="Fumarylacetoacetase-like C-terminal" evidence="14">
    <location>
        <begin position="108"/>
        <end position="404"/>
    </location>
</feature>
<evidence type="ECO:0000256" key="6">
    <source>
        <dbReference type="ARBA" id="ARBA00022837"/>
    </source>
</evidence>
<evidence type="ECO:0000256" key="4">
    <source>
        <dbReference type="ARBA" id="ARBA00022723"/>
    </source>
</evidence>
<feature type="binding site" evidence="11">
    <location>
        <position position="222"/>
    </location>
    <ligand>
        <name>substrate</name>
    </ligand>
</feature>
<dbReference type="EMBL" id="MSFU01000003">
    <property type="protein sequence ID" value="PWY82646.1"/>
    <property type="molecule type" value="Genomic_DNA"/>
</dbReference>
<sequence>MDAFTIDNLPYGVISTEGNPRKRCAVAYQQFAIDLDLLYRHDFFLPIPNLNVNVFANDSWNAFAALPVDLRASVRARIRSGILNDAVNEALILLSSVQNHLPMHTRNFSDFYCSLEHAKNCTEVMNLKQMASNWFFIPSVYNGRTSSLAVSGTPITRPYGMYAEPQTGAVSFQPESKLDFELEMGVWLSTPLPRGERLDIAKASEHVFGFTLLNDWSSRQIQGFEMPPLGCFHSKGSLTSISPWIVSTEALEPFKCMRTTQQDRLPVPHLRPQGDAALTYDIEVSAKLLRDGKSYTLCESNLNTLYWTPIQQLTHLASAGEGLSTGDVFGTGTISSSATNSDGEKIGLGCLIERSLPRTRLKSAPSDIQDTFLKDGDEVVMEGWCRDKMTGKVMLGFGECRGKVLPAVSAV</sequence>
<dbReference type="UniPathway" id="UPA00139">
    <property type="reaction ID" value="UER00341"/>
</dbReference>
<feature type="binding site" evidence="12">
    <location>
        <position position="215"/>
    </location>
    <ligand>
        <name>Ca(2+)</name>
        <dbReference type="ChEBI" id="CHEBI:29108"/>
    </ligand>
</feature>
<dbReference type="InterPro" id="IPR036663">
    <property type="entry name" value="Fumarylacetoacetase_C_sf"/>
</dbReference>
<keyword evidence="7 12" id="KW-0460">Magnesium</keyword>
<dbReference type="Gene3D" id="3.90.850.10">
    <property type="entry name" value="Fumarylacetoacetase-like, C-terminal domain"/>
    <property type="match status" value="1"/>
</dbReference>
<comment type="cofactor">
    <cofactor evidence="13">
        <name>Mg(2+)</name>
        <dbReference type="ChEBI" id="CHEBI:18420"/>
    </cofactor>
    <cofactor evidence="13">
        <name>Ca(2+)</name>
        <dbReference type="ChEBI" id="CHEBI:29108"/>
    </cofactor>
</comment>
<dbReference type="RefSeq" id="XP_025392309.1">
    <property type="nucleotide sequence ID" value="XM_025533094.1"/>
</dbReference>
<dbReference type="GO" id="GO:0006572">
    <property type="term" value="P:L-tyrosine catabolic process"/>
    <property type="evidence" value="ECO:0007669"/>
    <property type="project" value="UniProtKB-UniRule"/>
</dbReference>
<evidence type="ECO:0000313" key="17">
    <source>
        <dbReference type="Proteomes" id="UP000246171"/>
    </source>
</evidence>
<keyword evidence="6 12" id="KW-0106">Calcium</keyword>
<dbReference type="GO" id="GO:1902000">
    <property type="term" value="P:homogentisate catabolic process"/>
    <property type="evidence" value="ECO:0007669"/>
    <property type="project" value="TreeGrafter"/>
</dbReference>
<dbReference type="Proteomes" id="UP000246171">
    <property type="component" value="Unassembled WGS sequence"/>
</dbReference>
<evidence type="ECO:0000256" key="8">
    <source>
        <dbReference type="ARBA" id="ARBA00022878"/>
    </source>
</evidence>
<dbReference type="Gene3D" id="2.30.30.230">
    <property type="entry name" value="Fumarylacetoacetase, N-terminal domain"/>
    <property type="match status" value="1"/>
</dbReference>
<dbReference type="GO" id="GO:0006559">
    <property type="term" value="P:L-phenylalanine catabolic process"/>
    <property type="evidence" value="ECO:0007669"/>
    <property type="project" value="UniProtKB-UniRule"/>
</dbReference>
<evidence type="ECO:0000256" key="12">
    <source>
        <dbReference type="PIRSR" id="PIRSR605959-3"/>
    </source>
</evidence>
<dbReference type="OrthoDB" id="9971669at2759"/>
<dbReference type="GeneID" id="37055056"/>
<feature type="binding site" evidence="12">
    <location>
        <position position="181"/>
    </location>
    <ligand>
        <name>Ca(2+)</name>
        <dbReference type="ChEBI" id="CHEBI:29108"/>
    </ligand>
</feature>
<comment type="pathway">
    <text evidence="1 13">Amino-acid degradation; L-phenylalanine degradation; acetoacetate and fumarate from L-phenylalanine: step 6/6.</text>
</comment>
<comment type="caution">
    <text evidence="16">The sequence shown here is derived from an EMBL/GenBank/DDBJ whole genome shotgun (WGS) entry which is preliminary data.</text>
</comment>
<feature type="binding site" evidence="12">
    <location>
        <position position="215"/>
    </location>
    <ligand>
        <name>Mg(2+)</name>
        <dbReference type="ChEBI" id="CHEBI:18420"/>
    </ligand>
</feature>
<evidence type="ECO:0000256" key="10">
    <source>
        <dbReference type="PIRSR" id="PIRSR605959-1"/>
    </source>
</evidence>
<dbReference type="InterPro" id="IPR005959">
    <property type="entry name" value="Fumarylacetoacetase"/>
</dbReference>
<reference evidence="16" key="1">
    <citation type="submission" date="2016-12" db="EMBL/GenBank/DDBJ databases">
        <title>The genomes of Aspergillus section Nigri reveals drivers in fungal speciation.</title>
        <authorList>
            <consortium name="DOE Joint Genome Institute"/>
            <person name="Vesth T.C."/>
            <person name="Nybo J."/>
            <person name="Theobald S."/>
            <person name="Brandl J."/>
            <person name="Frisvad J.C."/>
            <person name="Nielsen K.F."/>
            <person name="Lyhne E.K."/>
            <person name="Kogle M.E."/>
            <person name="Kuo A."/>
            <person name="Riley R."/>
            <person name="Clum A."/>
            <person name="Nolan M."/>
            <person name="Lipzen A."/>
            <person name="Salamov A."/>
            <person name="Henrissat B."/>
            <person name="Wiebenga A."/>
            <person name="De vries R.P."/>
            <person name="Grigoriev I.V."/>
            <person name="Mortensen U.H."/>
            <person name="Andersen M.R."/>
            <person name="Baker S.E."/>
        </authorList>
    </citation>
    <scope>NUCLEOTIDE SEQUENCE</scope>
    <source>
        <strain evidence="16">CBS 122712</strain>
    </source>
</reference>
<dbReference type="SUPFAM" id="SSF56529">
    <property type="entry name" value="FAH"/>
    <property type="match status" value="1"/>
</dbReference>
<dbReference type="PANTHER" id="PTHR43069:SF2">
    <property type="entry name" value="FUMARYLACETOACETASE"/>
    <property type="match status" value="1"/>
</dbReference>
<keyword evidence="17" id="KW-1185">Reference proteome</keyword>
<organism evidence="16 17">
    <name type="scientific">Aspergillus eucalypticola (strain CBS 122712 / IBT 29274)</name>
    <dbReference type="NCBI Taxonomy" id="1448314"/>
    <lineage>
        <taxon>Eukaryota</taxon>
        <taxon>Fungi</taxon>
        <taxon>Dikarya</taxon>
        <taxon>Ascomycota</taxon>
        <taxon>Pezizomycotina</taxon>
        <taxon>Eurotiomycetes</taxon>
        <taxon>Eurotiomycetidae</taxon>
        <taxon>Eurotiales</taxon>
        <taxon>Aspergillaceae</taxon>
        <taxon>Aspergillus</taxon>
        <taxon>Aspergillus subgen. Circumdati</taxon>
    </lineage>
</organism>
<dbReference type="InterPro" id="IPR011234">
    <property type="entry name" value="Fumarylacetoacetase-like_C"/>
</dbReference>
<evidence type="ECO:0000259" key="15">
    <source>
        <dbReference type="Pfam" id="PF09298"/>
    </source>
</evidence>
<dbReference type="EC" id="3.7.1.2" evidence="3 13"/>
<evidence type="ECO:0000256" key="5">
    <source>
        <dbReference type="ARBA" id="ARBA00022801"/>
    </source>
</evidence>
<dbReference type="Pfam" id="PF09298">
    <property type="entry name" value="FAA_hydrolase_N"/>
    <property type="match status" value="1"/>
</dbReference>
<keyword evidence="4 12" id="KW-0479">Metal-binding</keyword>
<dbReference type="InterPro" id="IPR015377">
    <property type="entry name" value="Fumarylacetoacetase_N"/>
</dbReference>
<dbReference type="GO" id="GO:0004334">
    <property type="term" value="F:fumarylacetoacetase activity"/>
    <property type="evidence" value="ECO:0007669"/>
    <property type="project" value="UniProtKB-UniRule"/>
</dbReference>
<evidence type="ECO:0000256" key="1">
    <source>
        <dbReference type="ARBA" id="ARBA00004782"/>
    </source>
</evidence>